<feature type="transmembrane region" description="Helical" evidence="8">
    <location>
        <begin position="191"/>
        <end position="212"/>
    </location>
</feature>
<keyword evidence="8" id="KW-0812">Transmembrane</keyword>
<feature type="transmembrane region" description="Helical" evidence="8">
    <location>
        <begin position="348"/>
        <end position="367"/>
    </location>
</feature>
<dbReference type="GO" id="GO:0043419">
    <property type="term" value="P:urea catabolic process"/>
    <property type="evidence" value="ECO:0007669"/>
    <property type="project" value="InterPro"/>
</dbReference>
<feature type="region of interest" description="Disordered" evidence="7">
    <location>
        <begin position="479"/>
        <end position="510"/>
    </location>
</feature>
<dbReference type="InterPro" id="IPR020846">
    <property type="entry name" value="MFS_dom"/>
</dbReference>
<dbReference type="AlphaFoldDB" id="A0A0F7SQT1"/>
<dbReference type="HAMAP" id="MF_01389">
    <property type="entry name" value="UreG"/>
    <property type="match status" value="1"/>
</dbReference>
<evidence type="ECO:0000313" key="10">
    <source>
        <dbReference type="EMBL" id="CED82408.1"/>
    </source>
</evidence>
<sequence>MSSGRDMSIELAEAQSHRHNHSDDDKDVDSNKIPSETNSYRAPSFSVGSLANVQLDGKGRRPLNLGGWEERVALGVLFWYQFMAGWNDSSIGPLIPRLQEHYGISYVIMSLTFVCNFLGFVVAALVNVWLTTKLGFGKVIVLGALFSIAAYVIQSTGPPFPLFCISYTLSGFGMGLQNAQASTFIAHLPRMMLKVSFFHAAYGTGALVSPLVSTQFSTIEHWNYYYLASLGLSIINFSLLISVFRLRSEESLLGLHHETSGEGAEEGIINREVTLHDVLKIKMVHMYALFTLIYVGIEVTIGGWITTYIKTIRGGGDSSGYVSTGFFLGLTLGRVVFIPLNRKIGERLVVFIYIFLAIALEFVIWFVPSLVGGAVSVAFVGLFLGPFYPIMIQSVSNSLPRNYLVGSVGWISSFGQAGSACFPFMTGALASRFQDRLAATLANLPSAPPLSSYQASCNNSGTSTPDVNHALSHAHDHALGSHAHDGTWTPEHGHTHEHLEHAGKFSERDLPDWSGRDWNERAFTIGIGGPVGSGKTALMLALCKRLRDEYNIAAVTNDIFTAEDCEFLIRNEALPAERIRAIETGGCPHAAIREDISANLNALEQLQIDFGTQMLLVESGGDNLAANYSRELADYIIYVIDVSGGDKIPRKGGPGISQSDLLIVNKTDLAPYVGASLEVMKRDSDTMRDNGPTLFTSIRNGEGVEDVVQLILGAWKVSQAGGVKKDDKGKGKQE</sequence>
<evidence type="ECO:0000256" key="8">
    <source>
        <dbReference type="SAM" id="Phobius"/>
    </source>
</evidence>
<dbReference type="InterPro" id="IPR004400">
    <property type="entry name" value="UreG"/>
</dbReference>
<keyword evidence="8" id="KW-1133">Transmembrane helix</keyword>
<dbReference type="PANTHER" id="PTHR31715:SF0">
    <property type="entry name" value="UREASE ACCESSORY PROTEIN G"/>
    <property type="match status" value="1"/>
</dbReference>
<dbReference type="PROSITE" id="PS50850">
    <property type="entry name" value="MFS"/>
    <property type="match status" value="1"/>
</dbReference>
<evidence type="ECO:0000256" key="6">
    <source>
        <dbReference type="ARBA" id="ARBA00023186"/>
    </source>
</evidence>
<evidence type="ECO:0000259" key="9">
    <source>
        <dbReference type="PROSITE" id="PS50850"/>
    </source>
</evidence>
<feature type="transmembrane region" description="Helical" evidence="8">
    <location>
        <begin position="224"/>
        <end position="244"/>
    </location>
</feature>
<evidence type="ECO:0000256" key="7">
    <source>
        <dbReference type="SAM" id="MobiDB-lite"/>
    </source>
</evidence>
<feature type="transmembrane region" description="Helical" evidence="8">
    <location>
        <begin position="321"/>
        <end position="341"/>
    </location>
</feature>
<dbReference type="InterPro" id="IPR011701">
    <property type="entry name" value="MFS"/>
</dbReference>
<feature type="transmembrane region" description="Helical" evidence="8">
    <location>
        <begin position="160"/>
        <end position="179"/>
    </location>
</feature>
<feature type="transmembrane region" description="Helical" evidence="8">
    <location>
        <begin position="403"/>
        <end position="425"/>
    </location>
</feature>
<keyword evidence="5" id="KW-0342">GTP-binding</keyword>
<dbReference type="GO" id="GO:0005525">
    <property type="term" value="F:GTP binding"/>
    <property type="evidence" value="ECO:0007669"/>
    <property type="project" value="UniProtKB-KW"/>
</dbReference>
<comment type="similarity">
    <text evidence="2">Belongs to the SIMIBI class G3E GTPase family. UreG subfamily.</text>
</comment>
<accession>A0A0F7SQT1</accession>
<dbReference type="InterPro" id="IPR027417">
    <property type="entry name" value="P-loop_NTPase"/>
</dbReference>
<comment type="subcellular location">
    <subcellularLocation>
        <location evidence="1">Membrane</location>
        <topology evidence="1">Multi-pass membrane protein</topology>
    </subcellularLocation>
</comment>
<dbReference type="GO" id="GO:0016151">
    <property type="term" value="F:nickel cation binding"/>
    <property type="evidence" value="ECO:0007669"/>
    <property type="project" value="InterPro"/>
</dbReference>
<dbReference type="SUPFAM" id="SSF52540">
    <property type="entry name" value="P-loop containing nucleoside triphosphate hydrolases"/>
    <property type="match status" value="1"/>
</dbReference>
<dbReference type="NCBIfam" id="TIGR00101">
    <property type="entry name" value="ureG"/>
    <property type="match status" value="1"/>
</dbReference>
<evidence type="ECO:0000256" key="1">
    <source>
        <dbReference type="ARBA" id="ARBA00004141"/>
    </source>
</evidence>
<dbReference type="GO" id="GO:0016020">
    <property type="term" value="C:membrane"/>
    <property type="evidence" value="ECO:0007669"/>
    <property type="project" value="UniProtKB-SubCell"/>
</dbReference>
<dbReference type="Pfam" id="PF02492">
    <property type="entry name" value="cobW"/>
    <property type="match status" value="1"/>
</dbReference>
<dbReference type="Gene3D" id="1.20.1250.20">
    <property type="entry name" value="MFS general substrate transporter like domains"/>
    <property type="match status" value="2"/>
</dbReference>
<dbReference type="SUPFAM" id="SSF103473">
    <property type="entry name" value="MFS general substrate transporter"/>
    <property type="match status" value="1"/>
</dbReference>
<reference evidence="10" key="1">
    <citation type="submission" date="2014-08" db="EMBL/GenBank/DDBJ databases">
        <authorList>
            <person name="Sharma Rahul"/>
            <person name="Thines Marco"/>
        </authorList>
    </citation>
    <scope>NUCLEOTIDE SEQUENCE</scope>
</reference>
<feature type="transmembrane region" description="Helical" evidence="8">
    <location>
        <begin position="106"/>
        <end position="129"/>
    </location>
</feature>
<keyword evidence="3" id="KW-0547">Nucleotide-binding</keyword>
<dbReference type="PANTHER" id="PTHR31715">
    <property type="entry name" value="UREASE ACCESSORY PROTEIN G"/>
    <property type="match status" value="1"/>
</dbReference>
<dbReference type="GO" id="GO:0003924">
    <property type="term" value="F:GTPase activity"/>
    <property type="evidence" value="ECO:0007669"/>
    <property type="project" value="InterPro"/>
</dbReference>
<dbReference type="EMBL" id="LN483124">
    <property type="protein sequence ID" value="CED82408.1"/>
    <property type="molecule type" value="Genomic_DNA"/>
</dbReference>
<evidence type="ECO:0000256" key="5">
    <source>
        <dbReference type="ARBA" id="ARBA00023134"/>
    </source>
</evidence>
<proteinExistence type="inferred from homology"/>
<dbReference type="Pfam" id="PF07690">
    <property type="entry name" value="MFS_1"/>
    <property type="match status" value="1"/>
</dbReference>
<evidence type="ECO:0000256" key="2">
    <source>
        <dbReference type="ARBA" id="ARBA00005732"/>
    </source>
</evidence>
<keyword evidence="8" id="KW-0472">Membrane</keyword>
<feature type="compositionally biased region" description="Basic and acidic residues" evidence="7">
    <location>
        <begin position="21"/>
        <end position="30"/>
    </location>
</feature>
<name>A0A0F7SQT1_PHARH</name>
<organism evidence="10">
    <name type="scientific">Phaffia rhodozyma</name>
    <name type="common">Yeast</name>
    <name type="synonym">Xanthophyllomyces dendrorhous</name>
    <dbReference type="NCBI Taxonomy" id="264483"/>
    <lineage>
        <taxon>Eukaryota</taxon>
        <taxon>Fungi</taxon>
        <taxon>Dikarya</taxon>
        <taxon>Basidiomycota</taxon>
        <taxon>Agaricomycotina</taxon>
        <taxon>Tremellomycetes</taxon>
        <taxon>Cystofilobasidiales</taxon>
        <taxon>Mrakiaceae</taxon>
        <taxon>Phaffia</taxon>
    </lineage>
</organism>
<dbReference type="FunFam" id="1.20.1250.20:FF:000286">
    <property type="entry name" value="MFS efflux transporter"/>
    <property type="match status" value="1"/>
</dbReference>
<dbReference type="InterPro" id="IPR003495">
    <property type="entry name" value="CobW/HypB/UreG_nucleotide-bd"/>
</dbReference>
<dbReference type="CDD" id="cd05540">
    <property type="entry name" value="UreG"/>
    <property type="match status" value="1"/>
</dbReference>
<dbReference type="GO" id="GO:0022857">
    <property type="term" value="F:transmembrane transporter activity"/>
    <property type="evidence" value="ECO:0007669"/>
    <property type="project" value="InterPro"/>
</dbReference>
<evidence type="ECO:0000256" key="4">
    <source>
        <dbReference type="ARBA" id="ARBA00022988"/>
    </source>
</evidence>
<feature type="transmembrane region" description="Helical" evidence="8">
    <location>
        <begin position="287"/>
        <end position="309"/>
    </location>
</feature>
<feature type="domain" description="Major facilitator superfamily (MFS) profile" evidence="9">
    <location>
        <begin position="73"/>
        <end position="460"/>
    </location>
</feature>
<feature type="transmembrane region" description="Helical" evidence="8">
    <location>
        <begin position="136"/>
        <end position="154"/>
    </location>
</feature>
<feature type="transmembrane region" description="Helical" evidence="8">
    <location>
        <begin position="373"/>
        <end position="391"/>
    </location>
</feature>
<evidence type="ECO:0000256" key="3">
    <source>
        <dbReference type="ARBA" id="ARBA00022741"/>
    </source>
</evidence>
<dbReference type="Gene3D" id="3.40.50.300">
    <property type="entry name" value="P-loop containing nucleotide triphosphate hydrolases"/>
    <property type="match status" value="1"/>
</dbReference>
<keyword evidence="4" id="KW-0996">Nickel insertion</keyword>
<keyword evidence="6" id="KW-0143">Chaperone</keyword>
<dbReference type="FunFam" id="3.40.50.300:FF:000208">
    <property type="entry name" value="Urease accessory protein UreG"/>
    <property type="match status" value="1"/>
</dbReference>
<dbReference type="InterPro" id="IPR036259">
    <property type="entry name" value="MFS_trans_sf"/>
</dbReference>
<feature type="region of interest" description="Disordered" evidence="7">
    <location>
        <begin position="1"/>
        <end position="41"/>
    </location>
</feature>
<feature type="compositionally biased region" description="Polar residues" evidence="7">
    <location>
        <begin position="32"/>
        <end position="41"/>
    </location>
</feature>
<protein>
    <submittedName>
        <fullName evidence="10">Urease accessory protein</fullName>
    </submittedName>
</protein>